<reference evidence="1 2" key="1">
    <citation type="journal article" date="2018" name="Sci. Rep.">
        <title>Genomic signatures of local adaptation to the degree of environmental predictability in rotifers.</title>
        <authorList>
            <person name="Franch-Gras L."/>
            <person name="Hahn C."/>
            <person name="Garcia-Roger E.M."/>
            <person name="Carmona M.J."/>
            <person name="Serra M."/>
            <person name="Gomez A."/>
        </authorList>
    </citation>
    <scope>NUCLEOTIDE SEQUENCE [LARGE SCALE GENOMIC DNA]</scope>
    <source>
        <strain evidence="1">HYR1</strain>
    </source>
</reference>
<evidence type="ECO:0000313" key="2">
    <source>
        <dbReference type="Proteomes" id="UP000276133"/>
    </source>
</evidence>
<sequence length="125" mass="14354">MAIDISKSFDSKNRSNHEACDSLAGIGLFSVEHASNLSFPILKQTRIRLQKKCLNTIEKINFFHKQLLDMSCPWENKIISAKKSSFMPIVILIMIENLILFKKIKSLNFPLSLKYAFFSLNCIKN</sequence>
<dbReference type="AlphaFoldDB" id="A0A3M7RJZ8"/>
<accession>A0A3M7RJZ8</accession>
<comment type="caution">
    <text evidence="1">The sequence shown here is derived from an EMBL/GenBank/DDBJ whole genome shotgun (WGS) entry which is preliminary data.</text>
</comment>
<proteinExistence type="predicted"/>
<name>A0A3M7RJZ8_BRAPC</name>
<dbReference type="EMBL" id="REGN01003201">
    <property type="protein sequence ID" value="RNA23886.1"/>
    <property type="molecule type" value="Genomic_DNA"/>
</dbReference>
<protein>
    <submittedName>
        <fullName evidence="1">Uncharacterized protein</fullName>
    </submittedName>
</protein>
<gene>
    <name evidence="1" type="ORF">BpHYR1_043780</name>
</gene>
<organism evidence="1 2">
    <name type="scientific">Brachionus plicatilis</name>
    <name type="common">Marine rotifer</name>
    <name type="synonym">Brachionus muelleri</name>
    <dbReference type="NCBI Taxonomy" id="10195"/>
    <lineage>
        <taxon>Eukaryota</taxon>
        <taxon>Metazoa</taxon>
        <taxon>Spiralia</taxon>
        <taxon>Gnathifera</taxon>
        <taxon>Rotifera</taxon>
        <taxon>Eurotatoria</taxon>
        <taxon>Monogononta</taxon>
        <taxon>Pseudotrocha</taxon>
        <taxon>Ploima</taxon>
        <taxon>Brachionidae</taxon>
        <taxon>Brachionus</taxon>
    </lineage>
</organism>
<dbReference type="Proteomes" id="UP000276133">
    <property type="component" value="Unassembled WGS sequence"/>
</dbReference>
<keyword evidence="2" id="KW-1185">Reference proteome</keyword>
<evidence type="ECO:0000313" key="1">
    <source>
        <dbReference type="EMBL" id="RNA23886.1"/>
    </source>
</evidence>